<dbReference type="GO" id="GO:0045202">
    <property type="term" value="C:synapse"/>
    <property type="evidence" value="ECO:0007669"/>
    <property type="project" value="GOC"/>
</dbReference>
<dbReference type="GO" id="GO:0016907">
    <property type="term" value="F:G protein-coupled acetylcholine receptor activity"/>
    <property type="evidence" value="ECO:0007669"/>
    <property type="project" value="InterPro"/>
</dbReference>
<evidence type="ECO:0000256" key="6">
    <source>
        <dbReference type="ARBA" id="ARBA00023040"/>
    </source>
</evidence>
<feature type="transmembrane region" description="Helical" evidence="12">
    <location>
        <begin position="72"/>
        <end position="93"/>
    </location>
</feature>
<evidence type="ECO:0000256" key="12">
    <source>
        <dbReference type="SAM" id="Phobius"/>
    </source>
</evidence>
<keyword evidence="3" id="KW-1003">Cell membrane</keyword>
<evidence type="ECO:0000256" key="11">
    <source>
        <dbReference type="SAM" id="MobiDB-lite"/>
    </source>
</evidence>
<dbReference type="InterPro" id="IPR017452">
    <property type="entry name" value="GPCR_Rhodpsn_7TM"/>
</dbReference>
<dbReference type="InterPro" id="IPR000995">
    <property type="entry name" value="Musac_Ach_rcpt"/>
</dbReference>
<reference evidence="14" key="1">
    <citation type="submission" date="2020-11" db="EMBL/GenBank/DDBJ databases">
        <authorList>
            <person name="Tran Van P."/>
        </authorList>
    </citation>
    <scope>NUCLEOTIDE SEQUENCE</scope>
</reference>
<evidence type="ECO:0000256" key="2">
    <source>
        <dbReference type="ARBA" id="ARBA00010663"/>
    </source>
</evidence>
<evidence type="ECO:0000256" key="3">
    <source>
        <dbReference type="ARBA" id="ARBA00022475"/>
    </source>
</evidence>
<dbReference type="Gene3D" id="1.20.1070.10">
    <property type="entry name" value="Rhodopsin 7-helix transmembrane proteins"/>
    <property type="match status" value="1"/>
</dbReference>
<keyword evidence="9 10" id="KW-0807">Transducer</keyword>
<protein>
    <recommendedName>
        <fullName evidence="13">G-protein coupled receptors family 1 profile domain-containing protein</fullName>
    </recommendedName>
</protein>
<feature type="transmembrane region" description="Helical" evidence="12">
    <location>
        <begin position="299"/>
        <end position="322"/>
    </location>
</feature>
<dbReference type="AlphaFoldDB" id="A0A7R8X581"/>
<dbReference type="GO" id="GO:0007187">
    <property type="term" value="P:G protein-coupled receptor signaling pathway, coupled to cyclic nucleotide second messenger"/>
    <property type="evidence" value="ECO:0007669"/>
    <property type="project" value="TreeGrafter"/>
</dbReference>
<keyword evidence="7 12" id="KW-0472">Membrane</keyword>
<dbReference type="Proteomes" id="UP000677054">
    <property type="component" value="Unassembled WGS sequence"/>
</dbReference>
<dbReference type="EMBL" id="CAJPEV010000075">
    <property type="protein sequence ID" value="CAG0880151.1"/>
    <property type="molecule type" value="Genomic_DNA"/>
</dbReference>
<evidence type="ECO:0000256" key="10">
    <source>
        <dbReference type="RuleBase" id="RU000688"/>
    </source>
</evidence>
<accession>A0A7R8X581</accession>
<organism evidence="14">
    <name type="scientific">Darwinula stevensoni</name>
    <dbReference type="NCBI Taxonomy" id="69355"/>
    <lineage>
        <taxon>Eukaryota</taxon>
        <taxon>Metazoa</taxon>
        <taxon>Ecdysozoa</taxon>
        <taxon>Arthropoda</taxon>
        <taxon>Crustacea</taxon>
        <taxon>Oligostraca</taxon>
        <taxon>Ostracoda</taxon>
        <taxon>Podocopa</taxon>
        <taxon>Podocopida</taxon>
        <taxon>Darwinulocopina</taxon>
        <taxon>Darwinuloidea</taxon>
        <taxon>Darwinulidae</taxon>
        <taxon>Darwinula</taxon>
    </lineage>
</organism>
<evidence type="ECO:0000256" key="8">
    <source>
        <dbReference type="ARBA" id="ARBA00023170"/>
    </source>
</evidence>
<dbReference type="Pfam" id="PF00001">
    <property type="entry name" value="7tm_1"/>
    <property type="match status" value="1"/>
</dbReference>
<keyword evidence="4 10" id="KW-0812">Transmembrane</keyword>
<proteinExistence type="inferred from homology"/>
<evidence type="ECO:0000313" key="15">
    <source>
        <dbReference type="Proteomes" id="UP000677054"/>
    </source>
</evidence>
<feature type="region of interest" description="Disordered" evidence="11">
    <location>
        <begin position="168"/>
        <end position="197"/>
    </location>
</feature>
<feature type="domain" description="G-protein coupled receptors family 1 profile" evidence="13">
    <location>
        <begin position="1"/>
        <end position="350"/>
    </location>
</feature>
<evidence type="ECO:0000256" key="4">
    <source>
        <dbReference type="ARBA" id="ARBA00022692"/>
    </source>
</evidence>
<feature type="transmembrane region" description="Helical" evidence="12">
    <location>
        <begin position="30"/>
        <end position="51"/>
    </location>
</feature>
<comment type="subcellular location">
    <subcellularLocation>
        <location evidence="1">Cell membrane</location>
        <topology evidence="1">Multi-pass membrane protein</topology>
    </subcellularLocation>
</comment>
<evidence type="ECO:0000256" key="7">
    <source>
        <dbReference type="ARBA" id="ARBA00023136"/>
    </source>
</evidence>
<dbReference type="InterPro" id="IPR000276">
    <property type="entry name" value="GPCR_Rhodpsn"/>
</dbReference>
<gene>
    <name evidence="14" type="ORF">DSTB1V02_LOCUS932</name>
</gene>
<dbReference type="PRINTS" id="PR00243">
    <property type="entry name" value="MUSCARINICR"/>
</dbReference>
<keyword evidence="8 10" id="KW-0675">Receptor</keyword>
<evidence type="ECO:0000313" key="14">
    <source>
        <dbReference type="EMBL" id="CAD7240930.1"/>
    </source>
</evidence>
<evidence type="ECO:0000256" key="5">
    <source>
        <dbReference type="ARBA" id="ARBA00022989"/>
    </source>
</evidence>
<dbReference type="PROSITE" id="PS50262">
    <property type="entry name" value="G_PROTEIN_RECEP_F1_2"/>
    <property type="match status" value="1"/>
</dbReference>
<comment type="similarity">
    <text evidence="2 10">Belongs to the G-protein coupled receptor 1 family.</text>
</comment>
<dbReference type="GO" id="GO:0030425">
    <property type="term" value="C:dendrite"/>
    <property type="evidence" value="ECO:0007669"/>
    <property type="project" value="TreeGrafter"/>
</dbReference>
<dbReference type="OrthoDB" id="10071887at2759"/>
<dbReference type="PROSITE" id="PS00237">
    <property type="entry name" value="G_PROTEIN_RECEP_F1_1"/>
    <property type="match status" value="1"/>
</dbReference>
<dbReference type="PRINTS" id="PR00237">
    <property type="entry name" value="GPCRRHODOPSN"/>
</dbReference>
<evidence type="ECO:0000259" key="13">
    <source>
        <dbReference type="PROSITE" id="PS50262"/>
    </source>
</evidence>
<dbReference type="GO" id="GO:0005886">
    <property type="term" value="C:plasma membrane"/>
    <property type="evidence" value="ECO:0007669"/>
    <property type="project" value="UniProtKB-SubCell"/>
</dbReference>
<feature type="transmembrane region" description="Helical" evidence="12">
    <location>
        <begin position="121"/>
        <end position="139"/>
    </location>
</feature>
<dbReference type="EMBL" id="LR899592">
    <property type="protein sequence ID" value="CAD7240930.1"/>
    <property type="molecule type" value="Genomic_DNA"/>
</dbReference>
<name>A0A7R8X581_9CRUS</name>
<keyword evidence="15" id="KW-1185">Reference proteome</keyword>
<dbReference type="SUPFAM" id="SSF81321">
    <property type="entry name" value="Family A G protein-coupled receptor-like"/>
    <property type="match status" value="1"/>
</dbReference>
<evidence type="ECO:0000256" key="1">
    <source>
        <dbReference type="ARBA" id="ARBA00004651"/>
    </source>
</evidence>
<keyword evidence="5 12" id="KW-1133">Transmembrane helix</keyword>
<sequence>MTKPIDFNRLIVDVFIFPGDWKFGVSVCQLWLSVDYTASTASILNLFILSLDRYWSITNPLRYLRKRTKRRALFMIGIVWLISTTWILPILFWHHLEFRGVRQQPVSVCETEFENNVSFKITTAVFNFYLPSLAMLYLYGRIFYAIEKRTKLELDSIPQISLNTLNASSSQDGGFEPERVAKRGKRRRHQNGNGNLEVRIQYNQESPDSNGSYNSACCSGRENQDHSEHLQCFHCQPGLARPASEEMNFRAQTSFVERVKVDETRIRMKKHHRGFRGGRAERARQSGALIRERKAARQLGVIMSAFIMCWLPYFILFMVIAYCQDCIDSRIHTASIWLGYINSTLNPFLYPLCNANFKRAFKKILGFSPQ</sequence>
<dbReference type="PANTHER" id="PTHR24247">
    <property type="entry name" value="5-HYDROXYTRYPTAMINE RECEPTOR"/>
    <property type="match status" value="1"/>
</dbReference>
<dbReference type="PANTHER" id="PTHR24247:SF223">
    <property type="entry name" value="HISTAMINE H1 RECEPTOR"/>
    <property type="match status" value="1"/>
</dbReference>
<evidence type="ECO:0000256" key="9">
    <source>
        <dbReference type="ARBA" id="ARBA00023224"/>
    </source>
</evidence>
<keyword evidence="6 10" id="KW-0297">G-protein coupled receptor</keyword>
<dbReference type="GO" id="GO:0004993">
    <property type="term" value="F:G protein-coupled serotonin receptor activity"/>
    <property type="evidence" value="ECO:0007669"/>
    <property type="project" value="TreeGrafter"/>
</dbReference>